<sequence length="141" mass="15529">MSQSASHSRAPAGRGQCQSIDLVGKIAQIDGHWQPRVVAEMNDYQFKVVKVEGEFEWHRHADTDETFIVLEGELHIDFRQGPAGDGSIVLRPGQMAVVPKGVEHKPRANAEVKLLLIEPRGVVNTGDGPAGDRTVENDQWI</sequence>
<evidence type="ECO:0000259" key="1">
    <source>
        <dbReference type="Pfam" id="PF07883"/>
    </source>
</evidence>
<dbReference type="SUPFAM" id="SSF51182">
    <property type="entry name" value="RmlC-like cupins"/>
    <property type="match status" value="1"/>
</dbReference>
<dbReference type="Proteomes" id="UP000249638">
    <property type="component" value="Unassembled WGS sequence"/>
</dbReference>
<dbReference type="PANTHER" id="PTHR36114">
    <property type="entry name" value="16.7 KDA PROTEIN IN WHIE LOCUS"/>
    <property type="match status" value="1"/>
</dbReference>
<dbReference type="CDD" id="cd02226">
    <property type="entry name" value="cupin_YdbB-like"/>
    <property type="match status" value="1"/>
</dbReference>
<dbReference type="InterPro" id="IPR052044">
    <property type="entry name" value="PKS_Associated_Protein"/>
</dbReference>
<comment type="caution">
    <text evidence="2">The sequence shown here is derived from an EMBL/GenBank/DDBJ whole genome shotgun (WGS) entry which is preliminary data.</text>
</comment>
<accession>A0A2W7PF00</accession>
<reference evidence="2" key="1">
    <citation type="submission" date="2018-06" db="EMBL/GenBank/DDBJ databases">
        <title>Genomic Encyclopedia of Type Strains, Phase IV (KMG-V): Genome sequencing to study the core and pangenomes of soil and plant-associated prokaryotes.</title>
        <authorList>
            <person name="Whitman W."/>
        </authorList>
    </citation>
    <scope>NUCLEOTIDE SEQUENCE [LARGE SCALE GENOMIC DNA]</scope>
    <source>
        <strain evidence="2">MLR2-44</strain>
    </source>
</reference>
<dbReference type="InterPro" id="IPR014710">
    <property type="entry name" value="RmlC-like_jellyroll"/>
</dbReference>
<gene>
    <name evidence="2" type="ORF">C7416_1018</name>
</gene>
<dbReference type="Gene3D" id="2.60.120.10">
    <property type="entry name" value="Jelly Rolls"/>
    <property type="match status" value="1"/>
</dbReference>
<evidence type="ECO:0000313" key="2">
    <source>
        <dbReference type="EMBL" id="PZX33726.1"/>
    </source>
</evidence>
<dbReference type="AlphaFoldDB" id="A0A2W7PF00"/>
<feature type="domain" description="Cupin type-2" evidence="1">
    <location>
        <begin position="49"/>
        <end position="117"/>
    </location>
</feature>
<dbReference type="InterPro" id="IPR011051">
    <property type="entry name" value="RmlC_Cupin_sf"/>
</dbReference>
<proteinExistence type="predicted"/>
<dbReference type="GO" id="GO:0016853">
    <property type="term" value="F:isomerase activity"/>
    <property type="evidence" value="ECO:0007669"/>
    <property type="project" value="UniProtKB-KW"/>
</dbReference>
<organism evidence="2 3">
    <name type="scientific">Cupriavidus phytorum</name>
    <dbReference type="NCBI Taxonomy" id="3024399"/>
    <lineage>
        <taxon>Bacteria</taxon>
        <taxon>Pseudomonadati</taxon>
        <taxon>Pseudomonadota</taxon>
        <taxon>Betaproteobacteria</taxon>
        <taxon>Burkholderiales</taxon>
        <taxon>Burkholderiaceae</taxon>
        <taxon>Cupriavidus</taxon>
    </lineage>
</organism>
<protein>
    <submittedName>
        <fullName evidence="2">Mannose-6-phosphate isomerase-like protein (Cupin superfamily)</fullName>
    </submittedName>
</protein>
<dbReference type="Pfam" id="PF07883">
    <property type="entry name" value="Cupin_2"/>
    <property type="match status" value="1"/>
</dbReference>
<name>A0A2W7PF00_9BURK</name>
<dbReference type="InterPro" id="IPR013096">
    <property type="entry name" value="Cupin_2"/>
</dbReference>
<dbReference type="PANTHER" id="PTHR36114:SF1">
    <property type="entry name" value="16.7 KDA PROTEIN IN WHIE LOCUS"/>
    <property type="match status" value="1"/>
</dbReference>
<keyword evidence="3" id="KW-1185">Reference proteome</keyword>
<evidence type="ECO:0000313" key="3">
    <source>
        <dbReference type="Proteomes" id="UP000249638"/>
    </source>
</evidence>
<dbReference type="EMBL" id="QKZN01000001">
    <property type="protein sequence ID" value="PZX33726.1"/>
    <property type="molecule type" value="Genomic_DNA"/>
</dbReference>